<protein>
    <submittedName>
        <fullName evidence="1">Uncharacterized protein</fullName>
    </submittedName>
</protein>
<dbReference type="EMBL" id="SMOL01000115">
    <property type="protein sequence ID" value="KAB2633857.1"/>
    <property type="molecule type" value="Genomic_DNA"/>
</dbReference>
<sequence length="75" mass="8153">MSQLITRHWSVTNAPPTLSASTAPAASAPWIGEPTPLTEATSLASKSRYQHFILLHLRPQSHVALSIPSSLMYQT</sequence>
<evidence type="ECO:0000313" key="2">
    <source>
        <dbReference type="Proteomes" id="UP000327157"/>
    </source>
</evidence>
<reference evidence="1 2" key="2">
    <citation type="submission" date="2019-11" db="EMBL/GenBank/DDBJ databases">
        <title>A de novo genome assembly of a pear dwarfing rootstock.</title>
        <authorList>
            <person name="Wang F."/>
            <person name="Wang J."/>
            <person name="Li S."/>
            <person name="Zhang Y."/>
            <person name="Fang M."/>
            <person name="Ma L."/>
            <person name="Zhao Y."/>
            <person name="Jiang S."/>
        </authorList>
    </citation>
    <scope>NUCLEOTIDE SEQUENCE [LARGE SCALE GENOMIC DNA]</scope>
    <source>
        <strain evidence="1">S2</strain>
        <tissue evidence="1">Leaf</tissue>
    </source>
</reference>
<accession>A0A5N5I3W2</accession>
<organism evidence="1 2">
    <name type="scientific">Pyrus ussuriensis x Pyrus communis</name>
    <dbReference type="NCBI Taxonomy" id="2448454"/>
    <lineage>
        <taxon>Eukaryota</taxon>
        <taxon>Viridiplantae</taxon>
        <taxon>Streptophyta</taxon>
        <taxon>Embryophyta</taxon>
        <taxon>Tracheophyta</taxon>
        <taxon>Spermatophyta</taxon>
        <taxon>Magnoliopsida</taxon>
        <taxon>eudicotyledons</taxon>
        <taxon>Gunneridae</taxon>
        <taxon>Pentapetalae</taxon>
        <taxon>rosids</taxon>
        <taxon>fabids</taxon>
        <taxon>Rosales</taxon>
        <taxon>Rosaceae</taxon>
        <taxon>Amygdaloideae</taxon>
        <taxon>Maleae</taxon>
        <taxon>Pyrus</taxon>
    </lineage>
</organism>
<proteinExistence type="predicted"/>
<dbReference type="Proteomes" id="UP000327157">
    <property type="component" value="Unassembled WGS sequence"/>
</dbReference>
<gene>
    <name evidence="1" type="ORF">D8674_038224</name>
</gene>
<evidence type="ECO:0000313" key="1">
    <source>
        <dbReference type="EMBL" id="KAB2633857.1"/>
    </source>
</evidence>
<reference evidence="1 2" key="1">
    <citation type="submission" date="2019-09" db="EMBL/GenBank/DDBJ databases">
        <authorList>
            <person name="Ou C."/>
        </authorList>
    </citation>
    <scope>NUCLEOTIDE SEQUENCE [LARGE SCALE GENOMIC DNA]</scope>
    <source>
        <strain evidence="1">S2</strain>
        <tissue evidence="1">Leaf</tissue>
    </source>
</reference>
<name>A0A5N5I3W2_9ROSA</name>
<dbReference type="AlphaFoldDB" id="A0A5N5I3W2"/>
<keyword evidence="2" id="KW-1185">Reference proteome</keyword>
<comment type="caution">
    <text evidence="1">The sequence shown here is derived from an EMBL/GenBank/DDBJ whole genome shotgun (WGS) entry which is preliminary data.</text>
</comment>